<dbReference type="GO" id="GO:0043565">
    <property type="term" value="F:sequence-specific DNA binding"/>
    <property type="evidence" value="ECO:0007669"/>
    <property type="project" value="InterPro"/>
</dbReference>
<evidence type="ECO:0000313" key="6">
    <source>
        <dbReference type="Proteomes" id="UP000630142"/>
    </source>
</evidence>
<dbReference type="InterPro" id="IPR036388">
    <property type="entry name" value="WH-like_DNA-bd_sf"/>
</dbReference>
<reference evidence="5" key="2">
    <citation type="submission" date="2020-09" db="EMBL/GenBank/DDBJ databases">
        <authorList>
            <person name="Sun Q."/>
            <person name="Kim S."/>
        </authorList>
    </citation>
    <scope>NUCLEOTIDE SEQUENCE</scope>
    <source>
        <strain evidence="5">KCTC 42249</strain>
    </source>
</reference>
<dbReference type="InterPro" id="IPR011008">
    <property type="entry name" value="Dimeric_a/b-barrel"/>
</dbReference>
<evidence type="ECO:0000313" key="5">
    <source>
        <dbReference type="EMBL" id="GHD18117.1"/>
    </source>
</evidence>
<evidence type="ECO:0000256" key="1">
    <source>
        <dbReference type="ARBA" id="ARBA00023015"/>
    </source>
</evidence>
<dbReference type="SMART" id="SM00344">
    <property type="entry name" value="HTH_ASNC"/>
    <property type="match status" value="1"/>
</dbReference>
<proteinExistence type="predicted"/>
<dbReference type="InterPro" id="IPR019887">
    <property type="entry name" value="Tscrpt_reg_AsnC/Lrp_C"/>
</dbReference>
<dbReference type="PANTHER" id="PTHR30154:SF34">
    <property type="entry name" value="TRANSCRIPTIONAL REGULATOR AZLB"/>
    <property type="match status" value="1"/>
</dbReference>
<dbReference type="Gene3D" id="1.10.10.10">
    <property type="entry name" value="Winged helix-like DNA-binding domain superfamily/Winged helix DNA-binding domain"/>
    <property type="match status" value="1"/>
</dbReference>
<keyword evidence="3" id="KW-0804">Transcription</keyword>
<sequence>MEDSSARSKRAKRSQIDATDRRILSALLNDGRLTNSDLATRVGLSPSPCWNRVKRLESEGIIERYVAVVDNGALGLRDVVFVEITLDKHEEEVLERFGQALTRIPEVLEANLVTGEYDYLVKVAVADTADYERFLRQHLYKIGNIRQTRSTFSLRTLKRAESVDPVRLGER</sequence>
<dbReference type="InterPro" id="IPR000485">
    <property type="entry name" value="AsnC-type_HTH_dom"/>
</dbReference>
<dbReference type="InterPro" id="IPR036390">
    <property type="entry name" value="WH_DNA-bd_sf"/>
</dbReference>
<evidence type="ECO:0000256" key="3">
    <source>
        <dbReference type="ARBA" id="ARBA00023163"/>
    </source>
</evidence>
<dbReference type="InterPro" id="IPR011991">
    <property type="entry name" value="ArsR-like_HTH"/>
</dbReference>
<dbReference type="AlphaFoldDB" id="A0A8J3DRP4"/>
<evidence type="ECO:0000256" key="2">
    <source>
        <dbReference type="ARBA" id="ARBA00023125"/>
    </source>
</evidence>
<dbReference type="GO" id="GO:0043200">
    <property type="term" value="P:response to amino acid"/>
    <property type="evidence" value="ECO:0007669"/>
    <property type="project" value="TreeGrafter"/>
</dbReference>
<dbReference type="PANTHER" id="PTHR30154">
    <property type="entry name" value="LEUCINE-RESPONSIVE REGULATORY PROTEIN"/>
    <property type="match status" value="1"/>
</dbReference>
<dbReference type="PROSITE" id="PS50956">
    <property type="entry name" value="HTH_ASNC_2"/>
    <property type="match status" value="1"/>
</dbReference>
<dbReference type="CDD" id="cd00090">
    <property type="entry name" value="HTH_ARSR"/>
    <property type="match status" value="1"/>
</dbReference>
<dbReference type="PROSITE" id="PS00519">
    <property type="entry name" value="HTH_ASNC_1"/>
    <property type="match status" value="1"/>
</dbReference>
<evidence type="ECO:0000259" key="4">
    <source>
        <dbReference type="PROSITE" id="PS50956"/>
    </source>
</evidence>
<reference evidence="5" key="1">
    <citation type="journal article" date="2014" name="Int. J. Syst. Evol. Microbiol.">
        <title>Complete genome sequence of Corynebacterium casei LMG S-19264T (=DSM 44701T), isolated from a smear-ripened cheese.</title>
        <authorList>
            <consortium name="US DOE Joint Genome Institute (JGI-PGF)"/>
            <person name="Walter F."/>
            <person name="Albersmeier A."/>
            <person name="Kalinowski J."/>
            <person name="Ruckert C."/>
        </authorList>
    </citation>
    <scope>NUCLEOTIDE SEQUENCE</scope>
    <source>
        <strain evidence="5">KCTC 42249</strain>
    </source>
</reference>
<feature type="domain" description="HTH asnC-type" evidence="4">
    <location>
        <begin position="16"/>
        <end position="77"/>
    </location>
</feature>
<keyword evidence="6" id="KW-1185">Reference proteome</keyword>
<dbReference type="SUPFAM" id="SSF54909">
    <property type="entry name" value="Dimeric alpha+beta barrel"/>
    <property type="match status" value="1"/>
</dbReference>
<dbReference type="PRINTS" id="PR00033">
    <property type="entry name" value="HTHASNC"/>
</dbReference>
<gene>
    <name evidence="5" type="ORF">GCM10016234_28070</name>
</gene>
<dbReference type="Pfam" id="PF13412">
    <property type="entry name" value="HTH_24"/>
    <property type="match status" value="1"/>
</dbReference>
<dbReference type="InterPro" id="IPR019888">
    <property type="entry name" value="Tscrpt_reg_AsnC-like"/>
</dbReference>
<protein>
    <submittedName>
        <fullName evidence="5">Transcriptional regulator</fullName>
    </submittedName>
</protein>
<keyword evidence="1" id="KW-0805">Transcription regulation</keyword>
<dbReference type="GO" id="GO:0006355">
    <property type="term" value="P:regulation of DNA-templated transcription"/>
    <property type="evidence" value="ECO:0007669"/>
    <property type="project" value="UniProtKB-ARBA"/>
</dbReference>
<dbReference type="RefSeq" id="WP_189504832.1">
    <property type="nucleotide sequence ID" value="NZ_BMZQ01000002.1"/>
</dbReference>
<dbReference type="EMBL" id="BMZQ01000002">
    <property type="protein sequence ID" value="GHD18117.1"/>
    <property type="molecule type" value="Genomic_DNA"/>
</dbReference>
<comment type="caution">
    <text evidence="5">The sequence shown here is derived from an EMBL/GenBank/DDBJ whole genome shotgun (WGS) entry which is preliminary data.</text>
</comment>
<name>A0A8J3DRP4_9HYPH</name>
<dbReference type="Pfam" id="PF01037">
    <property type="entry name" value="AsnC_trans_reg"/>
    <property type="match status" value="1"/>
</dbReference>
<organism evidence="5 6">
    <name type="scientific">Tianweitania populi</name>
    <dbReference type="NCBI Taxonomy" id="1607949"/>
    <lineage>
        <taxon>Bacteria</taxon>
        <taxon>Pseudomonadati</taxon>
        <taxon>Pseudomonadota</taxon>
        <taxon>Alphaproteobacteria</taxon>
        <taxon>Hyphomicrobiales</taxon>
        <taxon>Phyllobacteriaceae</taxon>
        <taxon>Tianweitania</taxon>
    </lineage>
</organism>
<dbReference type="InterPro" id="IPR019885">
    <property type="entry name" value="Tscrpt_reg_HTH_AsnC-type_CS"/>
</dbReference>
<accession>A0A8J3DRP4</accession>
<dbReference type="Gene3D" id="3.30.70.920">
    <property type="match status" value="1"/>
</dbReference>
<dbReference type="Proteomes" id="UP000630142">
    <property type="component" value="Unassembled WGS sequence"/>
</dbReference>
<dbReference type="SUPFAM" id="SSF46785">
    <property type="entry name" value="Winged helix' DNA-binding domain"/>
    <property type="match status" value="1"/>
</dbReference>
<dbReference type="GO" id="GO:0005829">
    <property type="term" value="C:cytosol"/>
    <property type="evidence" value="ECO:0007669"/>
    <property type="project" value="TreeGrafter"/>
</dbReference>
<keyword evidence="2" id="KW-0238">DNA-binding</keyword>